<evidence type="ECO:0000256" key="1">
    <source>
        <dbReference type="SAM" id="MobiDB-lite"/>
    </source>
</evidence>
<feature type="region of interest" description="Disordered" evidence="1">
    <location>
        <begin position="1"/>
        <end position="26"/>
    </location>
</feature>
<protein>
    <submittedName>
        <fullName evidence="2">Uncharacterized protein</fullName>
    </submittedName>
</protein>
<proteinExistence type="predicted"/>
<dbReference type="AlphaFoldDB" id="A0A813FAG0"/>
<comment type="caution">
    <text evidence="2">The sequence shown here is derived from an EMBL/GenBank/DDBJ whole genome shotgun (WGS) entry which is preliminary data.</text>
</comment>
<keyword evidence="3" id="KW-1185">Reference proteome</keyword>
<feature type="compositionally biased region" description="Basic and acidic residues" evidence="1">
    <location>
        <begin position="17"/>
        <end position="26"/>
    </location>
</feature>
<sequence>MAASDGEEFPIASDPSEEIRCDRDEKDQALEGELGLPSKRSVRQVSLLPPEVQLLFDNAKSLERGRRGRCLANMIERKPREALAMYAEALEALSVYIELGSPHSADLARIRKHYEERVALLSASLAPVAAAPFDEACRQQSVFCFDTLEYGSLASTTKRVLQVEGELSHLHSSVPLEGDAPLCPALLTAFARDRKVPATWRLLASRRKQHIKSFRATAEYAAWLDAYRRFVREVVAPLVGDPEGLVFQCPPTLRCQLPSSRPLGRRHRDDAYEGHQGEEINFWLPLTKVWGSNTLHVESRPGQADFRPLELSYGEFFRFHGGQCEHFTMANDTGATRVSLDFRVIPRSVWRDQFGGRIGEYPCETWAPLAEKLDV</sequence>
<reference evidence="2" key="1">
    <citation type="submission" date="2021-02" db="EMBL/GenBank/DDBJ databases">
        <authorList>
            <person name="Dougan E. K."/>
            <person name="Rhodes N."/>
            <person name="Thang M."/>
            <person name="Chan C."/>
        </authorList>
    </citation>
    <scope>NUCLEOTIDE SEQUENCE</scope>
</reference>
<gene>
    <name evidence="2" type="ORF">PGLA1383_LOCUS26566</name>
</gene>
<evidence type="ECO:0000313" key="2">
    <source>
        <dbReference type="EMBL" id="CAE8608722.1"/>
    </source>
</evidence>
<accession>A0A813FAG0</accession>
<dbReference type="EMBL" id="CAJNNV010023621">
    <property type="protein sequence ID" value="CAE8608722.1"/>
    <property type="molecule type" value="Genomic_DNA"/>
</dbReference>
<name>A0A813FAG0_POLGL</name>
<evidence type="ECO:0000313" key="3">
    <source>
        <dbReference type="Proteomes" id="UP000654075"/>
    </source>
</evidence>
<dbReference type="Proteomes" id="UP000654075">
    <property type="component" value="Unassembled WGS sequence"/>
</dbReference>
<dbReference type="SUPFAM" id="SSF51197">
    <property type="entry name" value="Clavaminate synthase-like"/>
    <property type="match status" value="1"/>
</dbReference>
<organism evidence="2 3">
    <name type="scientific">Polarella glacialis</name>
    <name type="common">Dinoflagellate</name>
    <dbReference type="NCBI Taxonomy" id="89957"/>
    <lineage>
        <taxon>Eukaryota</taxon>
        <taxon>Sar</taxon>
        <taxon>Alveolata</taxon>
        <taxon>Dinophyceae</taxon>
        <taxon>Suessiales</taxon>
        <taxon>Suessiaceae</taxon>
        <taxon>Polarella</taxon>
    </lineage>
</organism>
<dbReference type="OrthoDB" id="10260017at2759"/>